<comment type="caution">
    <text evidence="2">The sequence shown here is derived from an EMBL/GenBank/DDBJ whole genome shotgun (WGS) entry which is preliminary data.</text>
</comment>
<evidence type="ECO:0000313" key="2">
    <source>
        <dbReference type="EMBL" id="MBW8485965.1"/>
    </source>
</evidence>
<dbReference type="RefSeq" id="WP_220169202.1">
    <property type="nucleotide sequence ID" value="NZ_JAIBOA010000019.1"/>
</dbReference>
<name>A0ABS7G0P5_9ACTN</name>
<dbReference type="InterPro" id="IPR007278">
    <property type="entry name" value="DUF397"/>
</dbReference>
<dbReference type="Proteomes" id="UP000774570">
    <property type="component" value="Unassembled WGS sequence"/>
</dbReference>
<evidence type="ECO:0000259" key="1">
    <source>
        <dbReference type="Pfam" id="PF04149"/>
    </source>
</evidence>
<gene>
    <name evidence="2" type="ORF">K1Y72_26555</name>
</gene>
<accession>A0ABS7G0P5</accession>
<feature type="domain" description="DUF397" evidence="1">
    <location>
        <begin position="10"/>
        <end position="60"/>
    </location>
</feature>
<protein>
    <submittedName>
        <fullName evidence="2">DUF397 domain-containing protein</fullName>
    </submittedName>
</protein>
<dbReference type="Pfam" id="PF04149">
    <property type="entry name" value="DUF397"/>
    <property type="match status" value="1"/>
</dbReference>
<sequence>MSADLSRAIWRKSSRSNAERECVEVARVPAVVGIRDSKAPAAGHLALPPAAFATLLAQVKTGGLDL</sequence>
<dbReference type="EMBL" id="JAIBOA010000019">
    <property type="protein sequence ID" value="MBW8485965.1"/>
    <property type="molecule type" value="Genomic_DNA"/>
</dbReference>
<evidence type="ECO:0000313" key="3">
    <source>
        <dbReference type="Proteomes" id="UP000774570"/>
    </source>
</evidence>
<keyword evidence="3" id="KW-1185">Reference proteome</keyword>
<reference evidence="2 3" key="1">
    <citation type="submission" date="2021-07" db="EMBL/GenBank/DDBJ databases">
        <title>Actinomadura sp. PM05-2 isolated from lichen.</title>
        <authorList>
            <person name="Somphong A."/>
            <person name="Phongsopitanun W."/>
            <person name="Tanasupawat S."/>
            <person name="Peongsungnone V."/>
        </authorList>
    </citation>
    <scope>NUCLEOTIDE SEQUENCE [LARGE SCALE GENOMIC DNA]</scope>
    <source>
        <strain evidence="2 3">PM05-2</strain>
    </source>
</reference>
<organism evidence="2 3">
    <name type="scientific">Actinomadura parmotrematis</name>
    <dbReference type="NCBI Taxonomy" id="2864039"/>
    <lineage>
        <taxon>Bacteria</taxon>
        <taxon>Bacillati</taxon>
        <taxon>Actinomycetota</taxon>
        <taxon>Actinomycetes</taxon>
        <taxon>Streptosporangiales</taxon>
        <taxon>Thermomonosporaceae</taxon>
        <taxon>Actinomadura</taxon>
    </lineage>
</organism>
<proteinExistence type="predicted"/>